<dbReference type="PANTHER" id="PTHR30349:SF41">
    <property type="entry name" value="INTEGRASE_RECOMBINASE PROTEIN MJ0367-RELATED"/>
    <property type="match status" value="1"/>
</dbReference>
<evidence type="ECO:0000259" key="5">
    <source>
        <dbReference type="PROSITE" id="PS51898"/>
    </source>
</evidence>
<dbReference type="CDD" id="cd00397">
    <property type="entry name" value="DNA_BRE_C"/>
    <property type="match status" value="1"/>
</dbReference>
<keyword evidence="4" id="KW-0233">DNA recombination</keyword>
<comment type="caution">
    <text evidence="6">The sequence shown here is derived from an EMBL/GenBank/DDBJ whole genome shotgun (WGS) entry which is preliminary data.</text>
</comment>
<comment type="similarity">
    <text evidence="1">Belongs to the 'phage' integrase family.</text>
</comment>
<gene>
    <name evidence="6" type="ORF">B4O85_13105</name>
</gene>
<dbReference type="PANTHER" id="PTHR30349">
    <property type="entry name" value="PHAGE INTEGRASE-RELATED"/>
    <property type="match status" value="1"/>
</dbReference>
<dbReference type="RefSeq" id="WP_087715983.1">
    <property type="nucleotide sequence ID" value="NZ_MZZJ01000005.1"/>
</dbReference>
<dbReference type="InterPro" id="IPR013762">
    <property type="entry name" value="Integrase-like_cat_sf"/>
</dbReference>
<dbReference type="SUPFAM" id="SSF56349">
    <property type="entry name" value="DNA breaking-rejoining enzymes"/>
    <property type="match status" value="1"/>
</dbReference>
<name>A0A4Q0HSS7_PSEAZ</name>
<dbReference type="GO" id="GO:0006310">
    <property type="term" value="P:DNA recombination"/>
    <property type="evidence" value="ECO:0007669"/>
    <property type="project" value="UniProtKB-KW"/>
</dbReference>
<evidence type="ECO:0000313" key="7">
    <source>
        <dbReference type="Proteomes" id="UP000290481"/>
    </source>
</evidence>
<dbReference type="EMBL" id="MZZJ01000005">
    <property type="protein sequence ID" value="RXE52297.1"/>
    <property type="molecule type" value="Genomic_DNA"/>
</dbReference>
<dbReference type="Gene3D" id="1.10.443.10">
    <property type="entry name" value="Intergrase catalytic core"/>
    <property type="match status" value="1"/>
</dbReference>
<organism evidence="6 7">
    <name type="scientific">Pseudomonas azotoformans</name>
    <dbReference type="NCBI Taxonomy" id="47878"/>
    <lineage>
        <taxon>Bacteria</taxon>
        <taxon>Pseudomonadati</taxon>
        <taxon>Pseudomonadota</taxon>
        <taxon>Gammaproteobacteria</taxon>
        <taxon>Pseudomonadales</taxon>
        <taxon>Pseudomonadaceae</taxon>
        <taxon>Pseudomonas</taxon>
    </lineage>
</organism>
<protein>
    <recommendedName>
        <fullName evidence="5">Tyr recombinase domain-containing protein</fullName>
    </recommendedName>
</protein>
<evidence type="ECO:0000313" key="6">
    <source>
        <dbReference type="EMBL" id="RXE52297.1"/>
    </source>
</evidence>
<dbReference type="Pfam" id="PF00589">
    <property type="entry name" value="Phage_integrase"/>
    <property type="match status" value="1"/>
</dbReference>
<evidence type="ECO:0000256" key="2">
    <source>
        <dbReference type="ARBA" id="ARBA00022908"/>
    </source>
</evidence>
<feature type="domain" description="Tyr recombinase" evidence="5">
    <location>
        <begin position="197"/>
        <end position="416"/>
    </location>
</feature>
<dbReference type="AlphaFoldDB" id="A0A4Q0HSS7"/>
<keyword evidence="2" id="KW-0229">DNA integration</keyword>
<proteinExistence type="inferred from homology"/>
<evidence type="ECO:0000256" key="3">
    <source>
        <dbReference type="ARBA" id="ARBA00023125"/>
    </source>
</evidence>
<sequence length="486" mass="55340">MSNFPERKLYSVVPELELFDHNALGKLVTRDASNLTFINWPNGAPCFAANLYMLSLTVRPNRMKRKGLARTGRKGGTIGEYAQKISQLVRFCYASNIDFIDISDNDFTRFIHHLGTEVDPKNLREKKKATLTVVDVGTVCIDFLKYIGGLYEQPNFVAIGGRIKITESVTVKKDKRGRDYAVHSVWHHAFPPGGRRHERNAIPAVHVDQLRSAVDEMGGSRFIKIRRHAFISTLENSGARLSEVASLKVVDVLTAYEMKHPMLRFITLKGDDSEEREIPVNKMFLNELISYIEFHRDKVVRNKFSSINDHGFVFVSSATGTPLSETSLGNEIGSVRRFAGIEEQACAHMFRHSFITNLVMEFVQRDRYRRAGDFEVRLLSDESYLEEVKMYTGQKSIATIMGYVHAAFKEIEGYSTTVSNVFLVRAMEQFDKYSRKLRAQLGSTLTIQEYNVEMEKLEALRDDDFARELAREKTVKGIAPILPGRE</sequence>
<accession>A0A4Q0HSS7</accession>
<dbReference type="Proteomes" id="UP000290481">
    <property type="component" value="Unassembled WGS sequence"/>
</dbReference>
<dbReference type="PROSITE" id="PS51898">
    <property type="entry name" value="TYR_RECOMBINASE"/>
    <property type="match status" value="1"/>
</dbReference>
<dbReference type="InterPro" id="IPR011010">
    <property type="entry name" value="DNA_brk_join_enz"/>
</dbReference>
<evidence type="ECO:0000256" key="1">
    <source>
        <dbReference type="ARBA" id="ARBA00008857"/>
    </source>
</evidence>
<dbReference type="InterPro" id="IPR050090">
    <property type="entry name" value="Tyrosine_recombinase_XerCD"/>
</dbReference>
<keyword evidence="3" id="KW-0238">DNA-binding</keyword>
<reference evidence="6 7" key="1">
    <citation type="submission" date="2017-03" db="EMBL/GenBank/DDBJ databases">
        <title>Pseudomonas azotoformans: Salt tolerant bacteria having multiple plant growth promoting attributes.</title>
        <authorList>
            <person name="Srivastava A.K."/>
            <person name="Sharma A."/>
            <person name="Srivastava A.K."/>
            <person name="Jamali H."/>
            <person name="Yadav J."/>
            <person name="Srivastava R."/>
            <person name="Kashyap P.L."/>
            <person name="Chakdar H."/>
            <person name="Saxena A.K."/>
        </authorList>
    </citation>
    <scope>NUCLEOTIDE SEQUENCE [LARGE SCALE GENOMIC DNA]</scope>
    <source>
        <strain evidence="6 7">SC 14</strain>
    </source>
</reference>
<dbReference type="InterPro" id="IPR002104">
    <property type="entry name" value="Integrase_catalytic"/>
</dbReference>
<dbReference type="GO" id="GO:0003677">
    <property type="term" value="F:DNA binding"/>
    <property type="evidence" value="ECO:0007669"/>
    <property type="project" value="UniProtKB-KW"/>
</dbReference>
<evidence type="ECO:0000256" key="4">
    <source>
        <dbReference type="ARBA" id="ARBA00023172"/>
    </source>
</evidence>
<dbReference type="GO" id="GO:0015074">
    <property type="term" value="P:DNA integration"/>
    <property type="evidence" value="ECO:0007669"/>
    <property type="project" value="UniProtKB-KW"/>
</dbReference>